<accession>A0A0D3IWH9</accession>
<feature type="region of interest" description="Disordered" evidence="1">
    <location>
        <begin position="268"/>
        <end position="355"/>
    </location>
</feature>
<keyword evidence="4" id="KW-1185">Reference proteome</keyword>
<dbReference type="RefSeq" id="XP_005768043.1">
    <property type="nucleotide sequence ID" value="XM_005767986.1"/>
</dbReference>
<dbReference type="KEGG" id="ehx:EMIHUDRAFT_451648"/>
<proteinExistence type="predicted"/>
<evidence type="ECO:0000256" key="2">
    <source>
        <dbReference type="SAM" id="Phobius"/>
    </source>
</evidence>
<feature type="compositionally biased region" description="Basic residues" evidence="1">
    <location>
        <begin position="339"/>
        <end position="355"/>
    </location>
</feature>
<dbReference type="AlphaFoldDB" id="A0A0D3IWH9"/>
<keyword evidence="2" id="KW-0812">Transmembrane</keyword>
<feature type="compositionally biased region" description="Pro residues" evidence="1">
    <location>
        <begin position="44"/>
        <end position="53"/>
    </location>
</feature>
<feature type="compositionally biased region" description="Basic and acidic residues" evidence="1">
    <location>
        <begin position="73"/>
        <end position="85"/>
    </location>
</feature>
<evidence type="ECO:0000313" key="4">
    <source>
        <dbReference type="Proteomes" id="UP000013827"/>
    </source>
</evidence>
<reference evidence="3" key="2">
    <citation type="submission" date="2024-10" db="UniProtKB">
        <authorList>
            <consortium name="EnsemblProtists"/>
        </authorList>
    </citation>
    <scope>IDENTIFICATION</scope>
</reference>
<keyword evidence="2" id="KW-1133">Transmembrane helix</keyword>
<reference evidence="4" key="1">
    <citation type="journal article" date="2013" name="Nature">
        <title>Pan genome of the phytoplankton Emiliania underpins its global distribution.</title>
        <authorList>
            <person name="Read B.A."/>
            <person name="Kegel J."/>
            <person name="Klute M.J."/>
            <person name="Kuo A."/>
            <person name="Lefebvre S.C."/>
            <person name="Maumus F."/>
            <person name="Mayer C."/>
            <person name="Miller J."/>
            <person name="Monier A."/>
            <person name="Salamov A."/>
            <person name="Young J."/>
            <person name="Aguilar M."/>
            <person name="Claverie J.M."/>
            <person name="Frickenhaus S."/>
            <person name="Gonzalez K."/>
            <person name="Herman E.K."/>
            <person name="Lin Y.C."/>
            <person name="Napier J."/>
            <person name="Ogata H."/>
            <person name="Sarno A.F."/>
            <person name="Shmutz J."/>
            <person name="Schroeder D."/>
            <person name="de Vargas C."/>
            <person name="Verret F."/>
            <person name="von Dassow P."/>
            <person name="Valentin K."/>
            <person name="Van de Peer Y."/>
            <person name="Wheeler G."/>
            <person name="Dacks J.B."/>
            <person name="Delwiche C.F."/>
            <person name="Dyhrman S.T."/>
            <person name="Glockner G."/>
            <person name="John U."/>
            <person name="Richards T."/>
            <person name="Worden A.Z."/>
            <person name="Zhang X."/>
            <person name="Grigoriev I.V."/>
            <person name="Allen A.E."/>
            <person name="Bidle K."/>
            <person name="Borodovsky M."/>
            <person name="Bowler C."/>
            <person name="Brownlee C."/>
            <person name="Cock J.M."/>
            <person name="Elias M."/>
            <person name="Gladyshev V.N."/>
            <person name="Groth M."/>
            <person name="Guda C."/>
            <person name="Hadaegh A."/>
            <person name="Iglesias-Rodriguez M.D."/>
            <person name="Jenkins J."/>
            <person name="Jones B.M."/>
            <person name="Lawson T."/>
            <person name="Leese F."/>
            <person name="Lindquist E."/>
            <person name="Lobanov A."/>
            <person name="Lomsadze A."/>
            <person name="Malik S.B."/>
            <person name="Marsh M.E."/>
            <person name="Mackinder L."/>
            <person name="Mock T."/>
            <person name="Mueller-Roeber B."/>
            <person name="Pagarete A."/>
            <person name="Parker M."/>
            <person name="Probert I."/>
            <person name="Quesneville H."/>
            <person name="Raines C."/>
            <person name="Rensing S.A."/>
            <person name="Riano-Pachon D.M."/>
            <person name="Richier S."/>
            <person name="Rokitta S."/>
            <person name="Shiraiwa Y."/>
            <person name="Soanes D.M."/>
            <person name="van der Giezen M."/>
            <person name="Wahlund T.M."/>
            <person name="Williams B."/>
            <person name="Wilson W."/>
            <person name="Wolfe G."/>
            <person name="Wurch L.L."/>
        </authorList>
    </citation>
    <scope>NUCLEOTIDE SEQUENCE</scope>
</reference>
<protein>
    <submittedName>
        <fullName evidence="3">Uncharacterized protein</fullName>
    </submittedName>
</protein>
<feature type="region of interest" description="Disordered" evidence="1">
    <location>
        <begin position="125"/>
        <end position="161"/>
    </location>
</feature>
<feature type="compositionally biased region" description="Low complexity" evidence="1">
    <location>
        <begin position="147"/>
        <end position="156"/>
    </location>
</feature>
<dbReference type="PaxDb" id="2903-EOD15614"/>
<dbReference type="GeneID" id="17261875"/>
<feature type="region of interest" description="Disordered" evidence="1">
    <location>
        <begin position="197"/>
        <end position="247"/>
    </location>
</feature>
<feature type="compositionally biased region" description="Basic and acidic residues" evidence="1">
    <location>
        <begin position="27"/>
        <end position="37"/>
    </location>
</feature>
<dbReference type="Proteomes" id="UP000013827">
    <property type="component" value="Unassembled WGS sequence"/>
</dbReference>
<evidence type="ECO:0000256" key="1">
    <source>
        <dbReference type="SAM" id="MobiDB-lite"/>
    </source>
</evidence>
<feature type="compositionally biased region" description="Basic residues" evidence="1">
    <location>
        <begin position="232"/>
        <end position="246"/>
    </location>
</feature>
<evidence type="ECO:0000313" key="3">
    <source>
        <dbReference type="EnsemblProtists" id="EOD15614"/>
    </source>
</evidence>
<sequence>AQGNAHAVVAKLQQDEPRPLPALPPRPDTEVSRDCPRLGRALPLRPPLQPPPPRARRRRRGAAPALVLGPRADCARLRAPPDRAGPRLPPPHLARPPRRRTIHARRGIRPRRRACALLRRLVGGLQPRPVPPPERRGRAAEGGAAGGWAATRPRAGSRSIAGRRVAPPRRVRRHRGPSTSRRCGLHLPAARCSLVRHRRRGRGAPGRRAARRPPRPILDGGGRGPPRAARVPPRRARRARPPRRHLAAAVAVAERSARAAGPRAALLGRSLRARAARRGCGGGPRRRRPAPPPGRAGDGSRKGGPLAARLAPRGEQRAGGAPLRPALPPRLRPAERARVARRRSNRPRRRPPARARLARAAALCPRSPPRWRRRQRARGGGHLEERAFAAPRLARNRRRRHRAFPTSHAAGEATCRADHRRDREALLGVSGFTGLSVLPQSLPDVLDTLGLPSWHSLWYTQVPVSACAARRRVVPGGCAALSAVSAVCVSLWLVIVHVRHR</sequence>
<dbReference type="EnsemblProtists" id="EOD15614">
    <property type="protein sequence ID" value="EOD15614"/>
    <property type="gene ID" value="EMIHUDRAFT_451648"/>
</dbReference>
<organism evidence="3 4">
    <name type="scientific">Emiliania huxleyi (strain CCMP1516)</name>
    <dbReference type="NCBI Taxonomy" id="280463"/>
    <lineage>
        <taxon>Eukaryota</taxon>
        <taxon>Haptista</taxon>
        <taxon>Haptophyta</taxon>
        <taxon>Prymnesiophyceae</taxon>
        <taxon>Isochrysidales</taxon>
        <taxon>Noelaerhabdaceae</taxon>
        <taxon>Emiliania</taxon>
    </lineage>
</organism>
<keyword evidence="2" id="KW-0472">Membrane</keyword>
<dbReference type="HOGENOM" id="CLU_544686_0_0_1"/>
<feature type="region of interest" description="Disordered" evidence="1">
    <location>
        <begin position="1"/>
        <end position="97"/>
    </location>
</feature>
<feature type="transmembrane region" description="Helical" evidence="2">
    <location>
        <begin position="473"/>
        <end position="495"/>
    </location>
</feature>
<name>A0A0D3IWH9_EMIH1</name>